<dbReference type="GO" id="GO:0046872">
    <property type="term" value="F:metal ion binding"/>
    <property type="evidence" value="ECO:0007669"/>
    <property type="project" value="UniProtKB-KW"/>
</dbReference>
<organism evidence="8 9">
    <name type="scientific">Cyclostephanos tholiformis</name>
    <dbReference type="NCBI Taxonomy" id="382380"/>
    <lineage>
        <taxon>Eukaryota</taxon>
        <taxon>Sar</taxon>
        <taxon>Stramenopiles</taxon>
        <taxon>Ochrophyta</taxon>
        <taxon>Bacillariophyta</taxon>
        <taxon>Coscinodiscophyceae</taxon>
        <taxon>Thalassiosirophycidae</taxon>
        <taxon>Stephanodiscales</taxon>
        <taxon>Stephanodiscaceae</taxon>
        <taxon>Cyclostephanos</taxon>
    </lineage>
</organism>
<dbReference type="GO" id="GO:0016020">
    <property type="term" value="C:membrane"/>
    <property type="evidence" value="ECO:0007669"/>
    <property type="project" value="UniProtKB-SubCell"/>
</dbReference>
<dbReference type="Gene3D" id="1.20.1300.10">
    <property type="entry name" value="Fumarate reductase/succinate dehydrogenase, transmembrane subunit"/>
    <property type="match status" value="1"/>
</dbReference>
<evidence type="ECO:0000256" key="7">
    <source>
        <dbReference type="ARBA" id="ARBA00023136"/>
    </source>
</evidence>
<keyword evidence="9" id="KW-1185">Reference proteome</keyword>
<accession>A0ABD3SBZ7</accession>
<dbReference type="SUPFAM" id="SSF81343">
    <property type="entry name" value="Fumarate reductase respiratory complex transmembrane subunits"/>
    <property type="match status" value="1"/>
</dbReference>
<evidence type="ECO:0000256" key="3">
    <source>
        <dbReference type="ARBA" id="ARBA00022692"/>
    </source>
</evidence>
<keyword evidence="7" id="KW-0472">Membrane</keyword>
<evidence type="ECO:0000256" key="1">
    <source>
        <dbReference type="ARBA" id="ARBA00004370"/>
    </source>
</evidence>
<name>A0ABD3SBZ7_9STRA</name>
<dbReference type="Pfam" id="PF01127">
    <property type="entry name" value="Sdh_cyt"/>
    <property type="match status" value="1"/>
</dbReference>
<comment type="caution">
    <text evidence="8">The sequence shown here is derived from an EMBL/GenBank/DDBJ whole genome shotgun (WGS) entry which is preliminary data.</text>
</comment>
<sequence length="214" mass="22211">MLRTTSSALARFARRQLSVNITASAAAAALPPPSSPPSYCGCGNGCGCRSKLSAGSVAPFSPPQQQIRSMTILSKESKEEFKKENYSSRMAAKGQPVSPHVTIYAFPACALSSITTRITGCALSFGSAGLGMVEILGGNGAALDLMSTLGSANLAFASCAKFVVAFPLVYHSLGGIRHLIWDNNPEMLSNVDVEKASYVLVGTSLLLSGAAVFV</sequence>
<keyword evidence="4" id="KW-0479">Metal-binding</keyword>
<dbReference type="AlphaFoldDB" id="A0ABD3SBZ7"/>
<evidence type="ECO:0000313" key="9">
    <source>
        <dbReference type="Proteomes" id="UP001530377"/>
    </source>
</evidence>
<dbReference type="EMBL" id="JALLPB020000080">
    <property type="protein sequence ID" value="KAL3821913.1"/>
    <property type="molecule type" value="Genomic_DNA"/>
</dbReference>
<comment type="subcellular location">
    <subcellularLocation>
        <location evidence="1">Membrane</location>
    </subcellularLocation>
</comment>
<evidence type="ECO:0000256" key="4">
    <source>
        <dbReference type="ARBA" id="ARBA00022723"/>
    </source>
</evidence>
<keyword evidence="3" id="KW-0812">Transmembrane</keyword>
<evidence type="ECO:0000256" key="2">
    <source>
        <dbReference type="ARBA" id="ARBA00022617"/>
    </source>
</evidence>
<protein>
    <recommendedName>
        <fullName evidence="10">Succinate dehydrogenase subunit C</fullName>
    </recommendedName>
</protein>
<keyword evidence="6" id="KW-0408">Iron</keyword>
<evidence type="ECO:0000313" key="8">
    <source>
        <dbReference type="EMBL" id="KAL3821913.1"/>
    </source>
</evidence>
<dbReference type="InterPro" id="IPR034804">
    <property type="entry name" value="SQR/QFR_C/D"/>
</dbReference>
<proteinExistence type="predicted"/>
<reference evidence="8 9" key="1">
    <citation type="submission" date="2024-10" db="EMBL/GenBank/DDBJ databases">
        <title>Updated reference genomes for cyclostephanoid diatoms.</title>
        <authorList>
            <person name="Roberts W.R."/>
            <person name="Alverson A.J."/>
        </authorList>
    </citation>
    <scope>NUCLEOTIDE SEQUENCE [LARGE SCALE GENOMIC DNA]</scope>
    <source>
        <strain evidence="8 9">AJA228-03</strain>
    </source>
</reference>
<evidence type="ECO:0008006" key="10">
    <source>
        <dbReference type="Google" id="ProtNLM"/>
    </source>
</evidence>
<dbReference type="InterPro" id="IPR000701">
    <property type="entry name" value="SuccDH_FuR_B_TM-su"/>
</dbReference>
<evidence type="ECO:0000256" key="5">
    <source>
        <dbReference type="ARBA" id="ARBA00022989"/>
    </source>
</evidence>
<dbReference type="NCBIfam" id="TIGR02970">
    <property type="entry name" value="succ_dehyd_cytB"/>
    <property type="match status" value="1"/>
</dbReference>
<keyword evidence="2" id="KW-0349">Heme</keyword>
<gene>
    <name evidence="8" type="ORF">ACHAXA_008447</name>
</gene>
<dbReference type="Proteomes" id="UP001530377">
    <property type="component" value="Unassembled WGS sequence"/>
</dbReference>
<dbReference type="CDD" id="cd03499">
    <property type="entry name" value="SQR_TypeC_SdhC"/>
    <property type="match status" value="1"/>
</dbReference>
<dbReference type="InterPro" id="IPR014314">
    <property type="entry name" value="Succ_DH_cytb556"/>
</dbReference>
<evidence type="ECO:0000256" key="6">
    <source>
        <dbReference type="ARBA" id="ARBA00023004"/>
    </source>
</evidence>
<dbReference type="PANTHER" id="PTHR10978">
    <property type="entry name" value="SUCCINATE DEHYDROGENASE CYTOCHROME B560 SUBUNIT"/>
    <property type="match status" value="1"/>
</dbReference>
<keyword evidence="5" id="KW-1133">Transmembrane helix</keyword>
<dbReference type="PANTHER" id="PTHR10978:SF5">
    <property type="entry name" value="SUCCINATE DEHYDROGENASE CYTOCHROME B560 SUBUNIT, MITOCHONDRIAL"/>
    <property type="match status" value="1"/>
</dbReference>